<reference evidence="2 3" key="1">
    <citation type="submission" date="2019-07" db="EMBL/GenBank/DDBJ databases">
        <title>Whole genome shotgun sequence of Cellulomonas terrae NBRC 100819.</title>
        <authorList>
            <person name="Hosoyama A."/>
            <person name="Uohara A."/>
            <person name="Ohji S."/>
            <person name="Ichikawa N."/>
        </authorList>
    </citation>
    <scope>NUCLEOTIDE SEQUENCE [LARGE SCALE GENOMIC DNA]</scope>
    <source>
        <strain evidence="2 3">NBRC 100819</strain>
    </source>
</reference>
<dbReference type="OrthoDB" id="3826640at2"/>
<dbReference type="AlphaFoldDB" id="A0A511JQS4"/>
<gene>
    <name evidence="2" type="ORF">CTE05_39340</name>
</gene>
<organism evidence="2 3">
    <name type="scientific">Cellulomonas terrae</name>
    <dbReference type="NCBI Taxonomy" id="311234"/>
    <lineage>
        <taxon>Bacteria</taxon>
        <taxon>Bacillati</taxon>
        <taxon>Actinomycetota</taxon>
        <taxon>Actinomycetes</taxon>
        <taxon>Micrococcales</taxon>
        <taxon>Cellulomonadaceae</taxon>
        <taxon>Cellulomonas</taxon>
    </lineage>
</organism>
<evidence type="ECO:0008006" key="4">
    <source>
        <dbReference type="Google" id="ProtNLM"/>
    </source>
</evidence>
<evidence type="ECO:0000256" key="1">
    <source>
        <dbReference type="SAM" id="SignalP"/>
    </source>
</evidence>
<dbReference type="RefSeq" id="WP_146847980.1">
    <property type="nucleotide sequence ID" value="NZ_BJWH01000036.1"/>
</dbReference>
<evidence type="ECO:0000313" key="2">
    <source>
        <dbReference type="EMBL" id="GEM00388.1"/>
    </source>
</evidence>
<dbReference type="EMBL" id="BJWH01000036">
    <property type="protein sequence ID" value="GEM00388.1"/>
    <property type="molecule type" value="Genomic_DNA"/>
</dbReference>
<name>A0A511JQS4_9CELL</name>
<evidence type="ECO:0000313" key="3">
    <source>
        <dbReference type="Proteomes" id="UP000321049"/>
    </source>
</evidence>
<protein>
    <recommendedName>
        <fullName evidence="4">Camelysin metallo-endopeptidase</fullName>
    </recommendedName>
</protein>
<sequence length="203" mass="21272">MTRPSYTVRRAAALAAAPVAILAAGALVWQSSSAAFTSTTRNAGNEWSTGQVNLTDDDAGRAGFDVTNLLPGQSGERCLVVKSSSTVAGEVRAYTQNLTSSNPLLADRITFQVEKGTGGNFDSCTGFVADPGALPPATLTLLSTINKDYASGGGRWTTTGTPGETKTYRGSWNFDTTGLTQQQIDSLQGAQVSVDLVWELQNT</sequence>
<feature type="chain" id="PRO_5021696588" description="Camelysin metallo-endopeptidase" evidence="1">
    <location>
        <begin position="35"/>
        <end position="203"/>
    </location>
</feature>
<dbReference type="Proteomes" id="UP000321049">
    <property type="component" value="Unassembled WGS sequence"/>
</dbReference>
<keyword evidence="3" id="KW-1185">Reference proteome</keyword>
<proteinExistence type="predicted"/>
<comment type="caution">
    <text evidence="2">The sequence shown here is derived from an EMBL/GenBank/DDBJ whole genome shotgun (WGS) entry which is preliminary data.</text>
</comment>
<keyword evidence="1" id="KW-0732">Signal</keyword>
<feature type="signal peptide" evidence="1">
    <location>
        <begin position="1"/>
        <end position="34"/>
    </location>
</feature>
<accession>A0A511JQS4</accession>